<dbReference type="PANTHER" id="PTHR22726">
    <property type="entry name" value="METALLOENDOPEPTIDASE OMA1"/>
    <property type="match status" value="1"/>
</dbReference>
<evidence type="ECO:0000256" key="23">
    <source>
        <dbReference type="SAM" id="Phobius"/>
    </source>
</evidence>
<dbReference type="InterPro" id="IPR001915">
    <property type="entry name" value="Peptidase_M48"/>
</dbReference>
<keyword evidence="4" id="KW-0645">Protease</keyword>
<dbReference type="Gene3D" id="3.30.2010.10">
    <property type="entry name" value="Metalloproteases ('zincins'), catalytic domain"/>
    <property type="match status" value="1"/>
</dbReference>
<evidence type="ECO:0000256" key="15">
    <source>
        <dbReference type="ARBA" id="ARBA00023128"/>
    </source>
</evidence>
<feature type="region of interest" description="Disordered" evidence="22">
    <location>
        <begin position="507"/>
        <end position="546"/>
    </location>
</feature>
<evidence type="ECO:0000256" key="2">
    <source>
        <dbReference type="ARBA" id="ARBA00004434"/>
    </source>
</evidence>
<evidence type="ECO:0000313" key="26">
    <source>
        <dbReference type="Proteomes" id="UP001488838"/>
    </source>
</evidence>
<evidence type="ECO:0000259" key="24">
    <source>
        <dbReference type="Pfam" id="PF01435"/>
    </source>
</evidence>
<dbReference type="Pfam" id="PF01435">
    <property type="entry name" value="Peptidase_M48"/>
    <property type="match status" value="1"/>
</dbReference>
<evidence type="ECO:0000256" key="9">
    <source>
        <dbReference type="ARBA" id="ARBA00022813"/>
    </source>
</evidence>
<evidence type="ECO:0000256" key="5">
    <source>
        <dbReference type="ARBA" id="ARBA00022692"/>
    </source>
</evidence>
<evidence type="ECO:0000313" key="25">
    <source>
        <dbReference type="EMBL" id="KAK7830599.1"/>
    </source>
</evidence>
<dbReference type="FunFam" id="3.30.2010.10:FF:000009">
    <property type="entry name" value="metalloendopeptidase OMA1, mitochondrial isoform X1"/>
    <property type="match status" value="1"/>
</dbReference>
<evidence type="ECO:0000256" key="14">
    <source>
        <dbReference type="ARBA" id="ARBA00023121"/>
    </source>
</evidence>
<keyword evidence="26" id="KW-1185">Reference proteome</keyword>
<feature type="compositionally biased region" description="Acidic residues" evidence="22">
    <location>
        <begin position="520"/>
        <end position="546"/>
    </location>
</feature>
<dbReference type="InterPro" id="IPR051156">
    <property type="entry name" value="Mito/Outer_Membr_Metalloprot"/>
</dbReference>
<feature type="domain" description="Peptidase M48" evidence="24">
    <location>
        <begin position="299"/>
        <end position="425"/>
    </location>
</feature>
<dbReference type="GO" id="GO:0046872">
    <property type="term" value="F:metal ion binding"/>
    <property type="evidence" value="ECO:0007669"/>
    <property type="project" value="UniProtKB-KW"/>
</dbReference>
<keyword evidence="18" id="KW-1015">Disulfide bond</keyword>
<gene>
    <name evidence="25" type="ORF">U0070_018324</name>
</gene>
<evidence type="ECO:0000256" key="10">
    <source>
        <dbReference type="ARBA" id="ARBA00022833"/>
    </source>
</evidence>
<name>A0AAW0JUA6_MYOGA</name>
<accession>A0AAW0JUA6</accession>
<comment type="subunit">
    <text evidence="3">Homooligomer.</text>
</comment>
<keyword evidence="9" id="KW-0068">Autocatalytic cleavage</keyword>
<keyword evidence="14" id="KW-0446">Lipid-binding</keyword>
<dbReference type="GO" id="GO:0004222">
    <property type="term" value="F:metalloendopeptidase activity"/>
    <property type="evidence" value="ECO:0007669"/>
    <property type="project" value="InterPro"/>
</dbReference>
<evidence type="ECO:0000256" key="22">
    <source>
        <dbReference type="SAM" id="MobiDB-lite"/>
    </source>
</evidence>
<comment type="subcellular location">
    <subcellularLocation>
        <location evidence="2">Mitochondrion inner membrane</location>
        <topology evidence="2">Single-pass membrane protein</topology>
    </subcellularLocation>
</comment>
<organism evidence="25 26">
    <name type="scientific">Myodes glareolus</name>
    <name type="common">Bank vole</name>
    <name type="synonym">Clethrionomys glareolus</name>
    <dbReference type="NCBI Taxonomy" id="447135"/>
    <lineage>
        <taxon>Eukaryota</taxon>
        <taxon>Metazoa</taxon>
        <taxon>Chordata</taxon>
        <taxon>Craniata</taxon>
        <taxon>Vertebrata</taxon>
        <taxon>Euteleostomi</taxon>
        <taxon>Mammalia</taxon>
        <taxon>Eutheria</taxon>
        <taxon>Euarchontoglires</taxon>
        <taxon>Glires</taxon>
        <taxon>Rodentia</taxon>
        <taxon>Myomorpha</taxon>
        <taxon>Muroidea</taxon>
        <taxon>Cricetidae</taxon>
        <taxon>Arvicolinae</taxon>
        <taxon>Myodes</taxon>
    </lineage>
</organism>
<evidence type="ECO:0000256" key="17">
    <source>
        <dbReference type="ARBA" id="ARBA00023145"/>
    </source>
</evidence>
<evidence type="ECO:0000256" key="12">
    <source>
        <dbReference type="ARBA" id="ARBA00022989"/>
    </source>
</evidence>
<keyword evidence="17" id="KW-0865">Zymogen</keyword>
<evidence type="ECO:0000256" key="13">
    <source>
        <dbReference type="ARBA" id="ARBA00023049"/>
    </source>
</evidence>
<dbReference type="GO" id="GO:0008289">
    <property type="term" value="F:lipid binding"/>
    <property type="evidence" value="ECO:0007669"/>
    <property type="project" value="UniProtKB-KW"/>
</dbReference>
<keyword evidence="12 23" id="KW-1133">Transmembrane helix</keyword>
<keyword evidence="13" id="KW-0482">Metalloprotease</keyword>
<evidence type="ECO:0000256" key="16">
    <source>
        <dbReference type="ARBA" id="ARBA00023136"/>
    </source>
</evidence>
<evidence type="ECO:0000256" key="6">
    <source>
        <dbReference type="ARBA" id="ARBA00022723"/>
    </source>
</evidence>
<evidence type="ECO:0000256" key="20">
    <source>
        <dbReference type="ARBA" id="ARBA00040360"/>
    </source>
</evidence>
<dbReference type="AlphaFoldDB" id="A0AAW0JUA6"/>
<dbReference type="EMBL" id="JBBHLL010000017">
    <property type="protein sequence ID" value="KAK7830599.1"/>
    <property type="molecule type" value="Genomic_DNA"/>
</dbReference>
<keyword evidence="7" id="KW-0999">Mitochondrion inner membrane</keyword>
<keyword evidence="11" id="KW-0809">Transit peptide</keyword>
<reference evidence="25 26" key="1">
    <citation type="journal article" date="2023" name="bioRxiv">
        <title>Conserved and derived expression patterns and positive selection on dental genes reveal complex evolutionary context of ever-growing rodent molars.</title>
        <authorList>
            <person name="Calamari Z.T."/>
            <person name="Song A."/>
            <person name="Cohen E."/>
            <person name="Akter M."/>
            <person name="Roy R.D."/>
            <person name="Hallikas O."/>
            <person name="Christensen M.M."/>
            <person name="Li P."/>
            <person name="Marangoni P."/>
            <person name="Jernvall J."/>
            <person name="Klein O.D."/>
        </authorList>
    </citation>
    <scope>NUCLEOTIDE SEQUENCE [LARGE SCALE GENOMIC DNA]</scope>
    <source>
        <strain evidence="25">V071</strain>
    </source>
</reference>
<evidence type="ECO:0000256" key="1">
    <source>
        <dbReference type="ARBA" id="ARBA00001947"/>
    </source>
</evidence>
<keyword evidence="8" id="KW-0378">Hydrolase</keyword>
<dbReference type="GO" id="GO:0006515">
    <property type="term" value="P:protein quality control for misfolded or incompletely synthesized proteins"/>
    <property type="evidence" value="ECO:0007669"/>
    <property type="project" value="TreeGrafter"/>
</dbReference>
<keyword evidence="6" id="KW-0479">Metal-binding</keyword>
<evidence type="ECO:0000256" key="4">
    <source>
        <dbReference type="ARBA" id="ARBA00022670"/>
    </source>
</evidence>
<dbReference type="GO" id="GO:0005743">
    <property type="term" value="C:mitochondrial inner membrane"/>
    <property type="evidence" value="ECO:0007669"/>
    <property type="project" value="UniProtKB-SubCell"/>
</dbReference>
<comment type="cofactor">
    <cofactor evidence="1">
        <name>Zn(2+)</name>
        <dbReference type="ChEBI" id="CHEBI:29105"/>
    </cofactor>
</comment>
<dbReference type="CDD" id="cd07331">
    <property type="entry name" value="M48C_Oma1_like"/>
    <property type="match status" value="1"/>
</dbReference>
<feature type="transmembrane region" description="Helical" evidence="23">
    <location>
        <begin position="215"/>
        <end position="233"/>
    </location>
</feature>
<keyword evidence="16 23" id="KW-0472">Membrane</keyword>
<comment type="caution">
    <text evidence="25">The sequence shown here is derived from an EMBL/GenBank/DDBJ whole genome shotgun (WGS) entry which is preliminary data.</text>
</comment>
<evidence type="ECO:0000256" key="19">
    <source>
        <dbReference type="ARBA" id="ARBA00038233"/>
    </source>
</evidence>
<evidence type="ECO:0000256" key="8">
    <source>
        <dbReference type="ARBA" id="ARBA00022801"/>
    </source>
</evidence>
<dbReference type="Proteomes" id="UP001488838">
    <property type="component" value="Unassembled WGS sequence"/>
</dbReference>
<evidence type="ECO:0000256" key="3">
    <source>
        <dbReference type="ARBA" id="ARBA00011182"/>
    </source>
</evidence>
<keyword evidence="10" id="KW-0862">Zinc</keyword>
<sequence>MWVPESQLTSWFFPSFREVSDSCEQLVLSRREGPVRTPGPLCARLCSYALPIRSSYRPIAEQKQDELPVWTAVCHEKPFSLWSEFPGQLETVETTRLSTSTKALGARAARSFHTSPRALAAPAPLLLLILKPVQKLLAIIVGSDTLVELLLWAAHSRSQCQGSFSSSLLGCRLSWSLRTSGKSSSERGIRKWWQALPPNKKELFKDSVKKNKWKLLLGLSASGLLFVVLYFTHLEVSPVTGRSKLLLLGKEHFRLLADLEYQVWMEEFKDAMLPERDPRYLTVKEVVYHLTQCNQDVPGISEINWVIHVVDSPDVNAFVLPNGQVFVFTGLLGSVTDTHQLSFLLGHEIAHAVLGHAAEKASLVHLLDFLGMIFLTMIWAVCPRDSLALLGQWIQSKLQEYVFDRPYSRTLEAEADKIGLQLAAKFTNPHLYRSAVNSLSSSRRALLSRKETQYEGFEHSVYAALFCESILLDTNASSSSYCLFSQCCAVQEVWSLPDPLRSSSIKEILSQKTKKKKEEEEKEEEKEEEEEEEEKEEEEEEEEELH</sequence>
<evidence type="ECO:0000256" key="7">
    <source>
        <dbReference type="ARBA" id="ARBA00022792"/>
    </source>
</evidence>
<dbReference type="PANTHER" id="PTHR22726:SF1">
    <property type="entry name" value="METALLOENDOPEPTIDASE OMA1, MITOCHONDRIAL"/>
    <property type="match status" value="1"/>
</dbReference>
<evidence type="ECO:0000256" key="11">
    <source>
        <dbReference type="ARBA" id="ARBA00022946"/>
    </source>
</evidence>
<proteinExistence type="inferred from homology"/>
<dbReference type="GO" id="GO:0034982">
    <property type="term" value="P:mitochondrial protein processing"/>
    <property type="evidence" value="ECO:0007669"/>
    <property type="project" value="TreeGrafter"/>
</dbReference>
<keyword evidence="15" id="KW-0496">Mitochondrion</keyword>
<comment type="similarity">
    <text evidence="19">Belongs to the peptidase M48 family.</text>
</comment>
<keyword evidence="5 23" id="KW-0812">Transmembrane</keyword>
<evidence type="ECO:0000256" key="18">
    <source>
        <dbReference type="ARBA" id="ARBA00023157"/>
    </source>
</evidence>
<evidence type="ECO:0000256" key="21">
    <source>
        <dbReference type="ARBA" id="ARBA00042978"/>
    </source>
</evidence>
<protein>
    <recommendedName>
        <fullName evidence="20">Metalloendopeptidase OMA1, mitochondrial</fullName>
    </recommendedName>
    <alternativeName>
        <fullName evidence="21">Overlapping with the m-AAA protease 1 homolog</fullName>
    </alternativeName>
</protein>